<dbReference type="CDD" id="cd00326">
    <property type="entry name" value="alpha_CA"/>
    <property type="match status" value="1"/>
</dbReference>
<dbReference type="EnsemblMetazoa" id="SSS_8531s_mrna">
    <property type="protein sequence ID" value="KAF7490123.1"/>
    <property type="gene ID" value="SSS_8531"/>
</dbReference>
<keyword evidence="6 8" id="KW-0456">Lyase</keyword>
<evidence type="ECO:0000256" key="7">
    <source>
        <dbReference type="ARBA" id="ARBA00048348"/>
    </source>
</evidence>
<evidence type="ECO:0000259" key="9">
    <source>
        <dbReference type="PROSITE" id="PS51144"/>
    </source>
</evidence>
<dbReference type="AlphaFoldDB" id="A0A834VDU6"/>
<dbReference type="Gene3D" id="3.10.200.10">
    <property type="entry name" value="Alpha carbonic anhydrase"/>
    <property type="match status" value="1"/>
</dbReference>
<dbReference type="EMBL" id="WVUK01000062">
    <property type="protein sequence ID" value="KAF7490123.1"/>
    <property type="molecule type" value="Genomic_DNA"/>
</dbReference>
<accession>A0A834VDU6</accession>
<dbReference type="Proteomes" id="UP000070412">
    <property type="component" value="Unassembled WGS sequence"/>
</dbReference>
<name>A0A834VDU6_SARSC</name>
<reference evidence="10" key="2">
    <citation type="submission" date="2020-01" db="EMBL/GenBank/DDBJ databases">
        <authorList>
            <person name="Korhonen P.K.K."/>
            <person name="Guangxu M.G."/>
            <person name="Wang T.W."/>
            <person name="Stroehlein A.J.S."/>
            <person name="Young N.D."/>
            <person name="Ang C.-S.A."/>
            <person name="Fernando D.W.F."/>
            <person name="Lu H.L."/>
            <person name="Taylor S.T."/>
            <person name="Ehtesham M.E.M."/>
            <person name="Najaraj S.H.N."/>
            <person name="Harsha G.H.G."/>
            <person name="Madugundu A.M."/>
            <person name="Renuse S.R."/>
            <person name="Holt D.H."/>
            <person name="Pandey A.P."/>
            <person name="Papenfuss A.P."/>
            <person name="Gasser R.B.G."/>
            <person name="Fischer K.F."/>
        </authorList>
    </citation>
    <scope>NUCLEOTIDE SEQUENCE</scope>
    <source>
        <strain evidence="10">SSS_KF_BRIS2020</strain>
    </source>
</reference>
<keyword evidence="4 8" id="KW-0479">Metal-binding</keyword>
<evidence type="ECO:0000256" key="4">
    <source>
        <dbReference type="ARBA" id="ARBA00022723"/>
    </source>
</evidence>
<dbReference type="GO" id="GO:0005737">
    <property type="term" value="C:cytoplasm"/>
    <property type="evidence" value="ECO:0007669"/>
    <property type="project" value="TreeGrafter"/>
</dbReference>
<dbReference type="SMART" id="SM01057">
    <property type="entry name" value="Carb_anhydrase"/>
    <property type="match status" value="1"/>
</dbReference>
<comment type="cofactor">
    <cofactor evidence="1 8">
        <name>Zn(2+)</name>
        <dbReference type="ChEBI" id="CHEBI:29105"/>
    </cofactor>
</comment>
<evidence type="ECO:0000313" key="10">
    <source>
        <dbReference type="EMBL" id="KAF7490123.1"/>
    </source>
</evidence>
<reference evidence="12" key="1">
    <citation type="journal article" date="2020" name="PLoS Negl. Trop. Dis.">
        <title>High-quality nuclear genome for Sarcoptes scabiei-A critical resource for a neglected parasite.</title>
        <authorList>
            <person name="Korhonen P.K."/>
            <person name="Gasser R.B."/>
            <person name="Ma G."/>
            <person name="Wang T."/>
            <person name="Stroehlein A.J."/>
            <person name="Young N.D."/>
            <person name="Ang C.S."/>
            <person name="Fernando D.D."/>
            <person name="Lu H.C."/>
            <person name="Taylor S."/>
            <person name="Reynolds S.L."/>
            <person name="Mofiz E."/>
            <person name="Najaraj S.H."/>
            <person name="Gowda H."/>
            <person name="Madugundu A."/>
            <person name="Renuse S."/>
            <person name="Holt D."/>
            <person name="Pandey A."/>
            <person name="Papenfuss A.T."/>
            <person name="Fischer K."/>
        </authorList>
    </citation>
    <scope>NUCLEOTIDE SEQUENCE [LARGE SCALE GENOMIC DNA]</scope>
</reference>
<comment type="catalytic activity">
    <reaction evidence="7 8">
        <text>hydrogencarbonate + H(+) = CO2 + H2O</text>
        <dbReference type="Rhea" id="RHEA:10748"/>
        <dbReference type="ChEBI" id="CHEBI:15377"/>
        <dbReference type="ChEBI" id="CHEBI:15378"/>
        <dbReference type="ChEBI" id="CHEBI:16526"/>
        <dbReference type="ChEBI" id="CHEBI:17544"/>
        <dbReference type="EC" id="4.2.1.1"/>
    </reaction>
</comment>
<comment type="similarity">
    <text evidence="2 8">Belongs to the alpha-carbonic anhydrase family.</text>
</comment>
<dbReference type="GO" id="GO:0008270">
    <property type="term" value="F:zinc ion binding"/>
    <property type="evidence" value="ECO:0007669"/>
    <property type="project" value="UniProtKB-UniRule"/>
</dbReference>
<keyword evidence="12" id="KW-1185">Reference proteome</keyword>
<dbReference type="PROSITE" id="PS51144">
    <property type="entry name" value="ALPHA_CA_2"/>
    <property type="match status" value="1"/>
</dbReference>
<evidence type="ECO:0000256" key="5">
    <source>
        <dbReference type="ARBA" id="ARBA00022833"/>
    </source>
</evidence>
<feature type="domain" description="Alpha-carbonic anhydrase" evidence="9">
    <location>
        <begin position="25"/>
        <end position="311"/>
    </location>
</feature>
<evidence type="ECO:0000256" key="2">
    <source>
        <dbReference type="ARBA" id="ARBA00010718"/>
    </source>
</evidence>
<dbReference type="PANTHER" id="PTHR18952:SF141">
    <property type="entry name" value="CARBONIC ANHYDRASE"/>
    <property type="match status" value="1"/>
</dbReference>
<reference evidence="11" key="3">
    <citation type="submission" date="2022-06" db="UniProtKB">
        <authorList>
            <consortium name="EnsemblMetazoa"/>
        </authorList>
    </citation>
    <scope>IDENTIFICATION</scope>
</reference>
<evidence type="ECO:0000256" key="3">
    <source>
        <dbReference type="ARBA" id="ARBA00012925"/>
    </source>
</evidence>
<dbReference type="InterPro" id="IPR018338">
    <property type="entry name" value="Carbonic_anhydrase_a-class_CS"/>
</dbReference>
<dbReference type="PANTHER" id="PTHR18952">
    <property type="entry name" value="CARBONIC ANHYDRASE"/>
    <property type="match status" value="1"/>
</dbReference>
<evidence type="ECO:0000313" key="11">
    <source>
        <dbReference type="EnsemblMetazoa" id="KAF7490123.1"/>
    </source>
</evidence>
<dbReference type="PROSITE" id="PS00162">
    <property type="entry name" value="ALPHA_CA_1"/>
    <property type="match status" value="1"/>
</dbReference>
<sequence>MSQFLIRNRFILLNRLQRINLSLNNSLKHRRPQLSHPALWYEDYPISLIGCRQSPINIERQQCIENIILPELRIEHPPSITGLRLRNPMDQSYFGWRVDIPYDFGDKTIISGGPLSHRYKLIQFHAHWGENCDCGSEHILDGRSFSAELHFVYWNIDLYQSPRQASISKDGLVVVGVFMNVSSEKNCIAAETIKSESIKVICDLLPTIKYKGSFTLIERPLNIFDLFPSNRSYFTYLGSLTTPPLYETVTWIIFEDPISIDEEQLRMFRTVSYYQKNNFDADFPYEIYDTNVENNIRSVQPLNGRKIIYVANDSEKNFRKI</sequence>
<dbReference type="SUPFAM" id="SSF51069">
    <property type="entry name" value="Carbonic anhydrase"/>
    <property type="match status" value="1"/>
</dbReference>
<dbReference type="EC" id="4.2.1.1" evidence="3 8"/>
<dbReference type="InterPro" id="IPR036398">
    <property type="entry name" value="CA_dom_sf"/>
</dbReference>
<evidence type="ECO:0000313" key="12">
    <source>
        <dbReference type="Proteomes" id="UP000070412"/>
    </source>
</evidence>
<dbReference type="InterPro" id="IPR023561">
    <property type="entry name" value="Carbonic_anhydrase_a-class"/>
</dbReference>
<organism evidence="10">
    <name type="scientific">Sarcoptes scabiei</name>
    <name type="common">Itch mite</name>
    <name type="synonym">Acarus scabiei</name>
    <dbReference type="NCBI Taxonomy" id="52283"/>
    <lineage>
        <taxon>Eukaryota</taxon>
        <taxon>Metazoa</taxon>
        <taxon>Ecdysozoa</taxon>
        <taxon>Arthropoda</taxon>
        <taxon>Chelicerata</taxon>
        <taxon>Arachnida</taxon>
        <taxon>Acari</taxon>
        <taxon>Acariformes</taxon>
        <taxon>Sarcoptiformes</taxon>
        <taxon>Astigmata</taxon>
        <taxon>Psoroptidia</taxon>
        <taxon>Sarcoptoidea</taxon>
        <taxon>Sarcoptidae</taxon>
        <taxon>Sarcoptinae</taxon>
        <taxon>Sarcoptes</taxon>
    </lineage>
</organism>
<protein>
    <recommendedName>
        <fullName evidence="3 8">Carbonic anhydrase</fullName>
        <ecNumber evidence="3 8">4.2.1.1</ecNumber>
    </recommendedName>
</protein>
<evidence type="ECO:0000256" key="6">
    <source>
        <dbReference type="ARBA" id="ARBA00023239"/>
    </source>
</evidence>
<keyword evidence="5 8" id="KW-0862">Zinc</keyword>
<evidence type="ECO:0000256" key="8">
    <source>
        <dbReference type="RuleBase" id="RU367011"/>
    </source>
</evidence>
<dbReference type="GO" id="GO:0004089">
    <property type="term" value="F:carbonate dehydratase activity"/>
    <property type="evidence" value="ECO:0007669"/>
    <property type="project" value="UniProtKB-UniRule"/>
</dbReference>
<gene>
    <name evidence="10" type="ORF">SSS_8531</name>
</gene>
<proteinExistence type="inferred from homology"/>
<comment type="function">
    <text evidence="8">Reversible hydration of carbon dioxide.</text>
</comment>
<dbReference type="Pfam" id="PF00194">
    <property type="entry name" value="Carb_anhydrase"/>
    <property type="match status" value="1"/>
</dbReference>
<evidence type="ECO:0000256" key="1">
    <source>
        <dbReference type="ARBA" id="ARBA00001947"/>
    </source>
</evidence>
<dbReference type="OrthoDB" id="429145at2759"/>
<dbReference type="InterPro" id="IPR001148">
    <property type="entry name" value="CA_dom"/>
</dbReference>